<dbReference type="GO" id="GO:0006260">
    <property type="term" value="P:DNA replication"/>
    <property type="evidence" value="ECO:0007669"/>
    <property type="project" value="UniProtKB-KW"/>
</dbReference>
<dbReference type="Pfam" id="PF05840">
    <property type="entry name" value="Phage_GPA"/>
    <property type="match status" value="1"/>
</dbReference>
<protein>
    <submittedName>
        <fullName evidence="6">Replication protein</fullName>
    </submittedName>
</protein>
<gene>
    <name evidence="6" type="ORF">vBYenM4218_013</name>
</gene>
<dbReference type="GO" id="GO:0016787">
    <property type="term" value="F:hydrolase activity"/>
    <property type="evidence" value="ECO:0007669"/>
    <property type="project" value="UniProtKB-KW"/>
</dbReference>
<evidence type="ECO:0000313" key="7">
    <source>
        <dbReference type="Proteomes" id="UP000829107"/>
    </source>
</evidence>
<evidence type="ECO:0000256" key="2">
    <source>
        <dbReference type="ARBA" id="ARBA00022722"/>
    </source>
</evidence>
<dbReference type="GO" id="GO:0004519">
    <property type="term" value="F:endonuclease activity"/>
    <property type="evidence" value="ECO:0007669"/>
    <property type="project" value="UniProtKB-KW"/>
</dbReference>
<keyword evidence="2" id="KW-0540">Nuclease</keyword>
<evidence type="ECO:0000313" key="6">
    <source>
        <dbReference type="EMBL" id="UNA05727.1"/>
    </source>
</evidence>
<feature type="domain" description="Replication gene A protein-like" evidence="5">
    <location>
        <begin position="243"/>
        <end position="565"/>
    </location>
</feature>
<keyword evidence="4" id="KW-0378">Hydrolase</keyword>
<dbReference type="EMBL" id="OM046624">
    <property type="protein sequence ID" value="UNA05727.1"/>
    <property type="molecule type" value="Genomic_DNA"/>
</dbReference>
<keyword evidence="3" id="KW-0255">Endonuclease</keyword>
<sequence>MLLPPTAIPLSVAISITVSPSTLLRLHALSVVKVMAEKVSGKLLRQFRRNYMTEHARGRITPTSPLPYPGNGDVSIEWEHSWNVPRPAIGGYQFLAPVAVVVKPKSHPLVIRYVKRLNALGYTELREPNQTLLKMRRERAELEREIYLRDKQQWADSPQGVEARIDQQPIFIKSHFQNKIRWLRENHGDKHTNAFLTGTGKNALLRLDAVREYQGVSKGRKSELIAYFQGIYSHLAELNKRRVKSLANDVAGRINEMFCTEVSTPTEETRNLSDAELLTIYRNIALEVWSLRVRPSHWRELGPKPGYQDKPVDRATFYSAIARLINADWWERKLWRLRNDWRESQLRAAGLIHKRAAPYISKEALADWIEQKRRNREFFKRHELVDDEGNTVSLEAMVDASISNPTIRRHELMARMKGIELVAQSRNDVGVFYTITCPSKYHANNQSGHANPKWNHSTPPQAQAYLTKLWANIGSKLGRENLRVYGFRVAEPHHDGTPHWHLLLFMKPEDRRAITEIMRAYAVKTDRAELGKRTSARFTAKRLDPRKGSATAYIAKYISKNIDGYALDGELDHETGKPLKETARFAMAWASRHRIRQYQPIGTPPVTVWRELRKLNNQLLNDLIKSDEFNLAIQRLIDEKTAPADLAAKVAAMRGKKLLLDPAMDAVMSAADVSCFATYIMQQGGVLIPREEYTVRIAYQDNEQPNAYGEITEKIFGIYSPLLGEASRICTRLKSWKIVARQKVKPTVAVGFDVFQDGPAVPWSSVNNSPVEQKIVEPEEAIDRTLEEKTIDFTALTDAERRALLRRIRNAPVATIKTNPLTPAEELSRQVSAEKAAQRQEKTVQLAPVTTKIRDFAESIGLSISKQQAQSLACGATLTIGGQNWRAREDCCLYQCQPTTAQRVFSVMSRVAKLREGVNRESHQH</sequence>
<organism evidence="6 7">
    <name type="scientific">Yersinia phage vB_YenM_42.18</name>
    <dbReference type="NCBI Taxonomy" id="2918926"/>
    <lineage>
        <taxon>Viruses</taxon>
        <taxon>Duplodnaviria</taxon>
        <taxon>Heunggongvirae</taxon>
        <taxon>Uroviricota</taxon>
        <taxon>Caudoviricetes</taxon>
        <taxon>Peduoviridae</taxon>
        <taxon>Firavirus</taxon>
        <taxon>Firavirus YenM4218</taxon>
    </lineage>
</organism>
<accession>A0AAE9FQ25</accession>
<evidence type="ECO:0000256" key="1">
    <source>
        <dbReference type="ARBA" id="ARBA00022705"/>
    </source>
</evidence>
<evidence type="ECO:0000259" key="5">
    <source>
        <dbReference type="Pfam" id="PF05840"/>
    </source>
</evidence>
<dbReference type="InterPro" id="IPR008766">
    <property type="entry name" value="Replication_gene_A-like"/>
</dbReference>
<reference evidence="6" key="1">
    <citation type="submission" date="2021-12" db="EMBL/GenBank/DDBJ databases">
        <title>Genomes of temperate Yersinia enterocolitica phages.</title>
        <authorList>
            <person name="Hammerl J.A."/>
            <person name="Hertwig S."/>
        </authorList>
    </citation>
    <scope>NUCLEOTIDE SEQUENCE</scope>
</reference>
<proteinExistence type="predicted"/>
<name>A0AAE9FQ25_9CAUD</name>
<evidence type="ECO:0000256" key="3">
    <source>
        <dbReference type="ARBA" id="ARBA00022759"/>
    </source>
</evidence>
<keyword evidence="1" id="KW-0235">DNA replication</keyword>
<dbReference type="Proteomes" id="UP000829107">
    <property type="component" value="Segment"/>
</dbReference>
<evidence type="ECO:0000256" key="4">
    <source>
        <dbReference type="ARBA" id="ARBA00022801"/>
    </source>
</evidence>
<keyword evidence="7" id="KW-1185">Reference proteome</keyword>